<feature type="compositionally biased region" description="Pro residues" evidence="1">
    <location>
        <begin position="514"/>
        <end position="531"/>
    </location>
</feature>
<organism evidence="2 3">
    <name type="scientific">Aplysia californica</name>
    <name type="common">California sea hare</name>
    <dbReference type="NCBI Taxonomy" id="6500"/>
    <lineage>
        <taxon>Eukaryota</taxon>
        <taxon>Metazoa</taxon>
        <taxon>Spiralia</taxon>
        <taxon>Lophotrochozoa</taxon>
        <taxon>Mollusca</taxon>
        <taxon>Gastropoda</taxon>
        <taxon>Heterobranchia</taxon>
        <taxon>Euthyneura</taxon>
        <taxon>Tectipleura</taxon>
        <taxon>Aplysiida</taxon>
        <taxon>Aplysioidea</taxon>
        <taxon>Aplysiidae</taxon>
        <taxon>Aplysia</taxon>
    </lineage>
</organism>
<feature type="region of interest" description="Disordered" evidence="1">
    <location>
        <begin position="497"/>
        <end position="533"/>
    </location>
</feature>
<evidence type="ECO:0000313" key="3">
    <source>
        <dbReference type="RefSeq" id="XP_012945497.1"/>
    </source>
</evidence>
<feature type="region of interest" description="Disordered" evidence="1">
    <location>
        <begin position="218"/>
        <end position="252"/>
    </location>
</feature>
<keyword evidence="2" id="KW-1185">Reference proteome</keyword>
<reference evidence="3" key="1">
    <citation type="submission" date="2025-08" db="UniProtKB">
        <authorList>
            <consortium name="RefSeq"/>
        </authorList>
    </citation>
    <scope>IDENTIFICATION</scope>
</reference>
<evidence type="ECO:0000256" key="1">
    <source>
        <dbReference type="SAM" id="MobiDB-lite"/>
    </source>
</evidence>
<proteinExistence type="predicted"/>
<dbReference type="Proteomes" id="UP000694888">
    <property type="component" value="Unplaced"/>
</dbReference>
<sequence>MHPASSHQPAASASGGGASAVPGGVATSGVTPLGMSEVISALSGGAASGVARTLGSAGLGATSGVGAGADITLPNESKINKLIRKMAVDMLTNRIALSKVGSGPPGFNPILADELVKLLGSPSSTGAAAGGAAGGGAGGLAGGLADGHVIAADVGAGVASAVGGGFGGADVAGGHVVAAADVGAVPADGAAHTVGHTHAGVVHSSTYTTHKPVTSGPVPGHHAMPTTLTSQHHHHSSHSPHGGHTPTTIQHQQTSPWVHIFTPSPNPAPASPGAGTMAVTSVGNMTAFTDPSAALANGTASVTGNRATISDVNIQLASLAQDVIKALLSHSSTSALASDRPLVTAAQTLLSEIRDITNRTALSGVPQVGTSSAPSGATAQATPTVGVAYVTGTPIISGGMVISKAATKATGGAATLQGALNSSTPLSGLVINSSLDVNATFFTDANASFIPLSSFNGTMAGADWLNGANNVTGGGASNVSNIFVGVAMVNTTAGAAPPTTTVLPPTTPAATTPGPEPGEPTPPGLPPPFVPLPGQELTEAQAEFNEQRESMIG</sequence>
<accession>A0ABM1ADA4</accession>
<gene>
    <name evidence="3" type="primary">LOC101859611</name>
</gene>
<dbReference type="GeneID" id="101859611"/>
<dbReference type="RefSeq" id="XP_012945497.1">
    <property type="nucleotide sequence ID" value="XM_013090043.2"/>
</dbReference>
<feature type="region of interest" description="Disordered" evidence="1">
    <location>
        <begin position="1"/>
        <end position="21"/>
    </location>
</feature>
<protein>
    <submittedName>
        <fullName evidence="3">Uncharacterized transmembrane protein DDB_G0289901-like isoform X2</fullName>
    </submittedName>
</protein>
<name>A0ABM1ADA4_APLCA</name>
<feature type="compositionally biased region" description="Low complexity" evidence="1">
    <location>
        <begin position="497"/>
        <end position="513"/>
    </location>
</feature>
<evidence type="ECO:0000313" key="2">
    <source>
        <dbReference type="Proteomes" id="UP000694888"/>
    </source>
</evidence>
<feature type="compositionally biased region" description="Low complexity" evidence="1">
    <location>
        <begin position="239"/>
        <end position="248"/>
    </location>
</feature>